<gene>
    <name evidence="2" type="ORF">XYLVIOL_LOCUS3929</name>
</gene>
<name>A0ABP1NIZ7_XYLVO</name>
<reference evidence="2 3" key="1">
    <citation type="submission" date="2024-08" db="EMBL/GenBank/DDBJ databases">
        <authorList>
            <person name="Will J Nash"/>
            <person name="Angela Man"/>
            <person name="Seanna McTaggart"/>
            <person name="Kendall Baker"/>
            <person name="Tom Barker"/>
            <person name="Leah Catchpole"/>
            <person name="Alex Durrant"/>
            <person name="Karim Gharbi"/>
            <person name="Naomi Irish"/>
            <person name="Gemy Kaithakottil"/>
            <person name="Debby Ku"/>
            <person name="Aaliyah Providence"/>
            <person name="Felix Shaw"/>
            <person name="David Swarbreck"/>
            <person name="Chris Watkins"/>
            <person name="Ann M. McCartney"/>
            <person name="Giulio Formenti"/>
            <person name="Alice Mouton"/>
            <person name="Noel Vella"/>
            <person name="Bjorn M von Reumont"/>
            <person name="Adriana Vella"/>
            <person name="Wilfried Haerty"/>
        </authorList>
    </citation>
    <scope>NUCLEOTIDE SEQUENCE [LARGE SCALE GENOMIC DNA]</scope>
</reference>
<evidence type="ECO:0008006" key="4">
    <source>
        <dbReference type="Google" id="ProtNLM"/>
    </source>
</evidence>
<evidence type="ECO:0000256" key="1">
    <source>
        <dbReference type="SAM" id="MobiDB-lite"/>
    </source>
</evidence>
<evidence type="ECO:0000313" key="2">
    <source>
        <dbReference type="EMBL" id="CAL7939511.1"/>
    </source>
</evidence>
<feature type="compositionally biased region" description="Basic and acidic residues" evidence="1">
    <location>
        <begin position="133"/>
        <end position="145"/>
    </location>
</feature>
<feature type="compositionally biased region" description="Basic residues" evidence="1">
    <location>
        <begin position="77"/>
        <end position="115"/>
    </location>
</feature>
<accession>A0ABP1NIZ7</accession>
<proteinExistence type="predicted"/>
<organism evidence="2 3">
    <name type="scientific">Xylocopa violacea</name>
    <name type="common">Violet carpenter bee</name>
    <name type="synonym">Apis violacea</name>
    <dbReference type="NCBI Taxonomy" id="135666"/>
    <lineage>
        <taxon>Eukaryota</taxon>
        <taxon>Metazoa</taxon>
        <taxon>Ecdysozoa</taxon>
        <taxon>Arthropoda</taxon>
        <taxon>Hexapoda</taxon>
        <taxon>Insecta</taxon>
        <taxon>Pterygota</taxon>
        <taxon>Neoptera</taxon>
        <taxon>Endopterygota</taxon>
        <taxon>Hymenoptera</taxon>
        <taxon>Apocrita</taxon>
        <taxon>Aculeata</taxon>
        <taxon>Apoidea</taxon>
        <taxon>Anthophila</taxon>
        <taxon>Apidae</taxon>
        <taxon>Xylocopa</taxon>
        <taxon>Xylocopa</taxon>
    </lineage>
</organism>
<dbReference type="EMBL" id="CAXAJV020001290">
    <property type="protein sequence ID" value="CAL7939511.1"/>
    <property type="molecule type" value="Genomic_DNA"/>
</dbReference>
<keyword evidence="3" id="KW-1185">Reference proteome</keyword>
<feature type="region of interest" description="Disordered" evidence="1">
    <location>
        <begin position="66"/>
        <end position="145"/>
    </location>
</feature>
<protein>
    <recommendedName>
        <fullName evidence="4">H15 domain-containing protein</fullName>
    </recommendedName>
</protein>
<dbReference type="Proteomes" id="UP001642520">
    <property type="component" value="Unassembled WGS sequence"/>
</dbReference>
<evidence type="ECO:0000313" key="3">
    <source>
        <dbReference type="Proteomes" id="UP001642520"/>
    </source>
</evidence>
<comment type="caution">
    <text evidence="2">The sequence shown here is derived from an EMBL/GenBank/DDBJ whole genome shotgun (WGS) entry which is preliminary data.</text>
</comment>
<sequence length="145" mass="16842">MVRKSSLVYDLLRTEQPQEGFSEKEIVEQISNKHDIVAGKALRKQVAVALRRGLDFGIIAKKSNRYKFDPDGGKINTFRRRASSRKNRTRRKNERKSTKTRQRSNKTGNKNRKQSRSIPQPKLPKTWAPSRRNLTEEPVSKVKKV</sequence>